<dbReference type="Proteomes" id="UP000803884">
    <property type="component" value="Unassembled WGS sequence"/>
</dbReference>
<evidence type="ECO:0000313" key="1">
    <source>
        <dbReference type="EMBL" id="KAL1585586.1"/>
    </source>
</evidence>
<dbReference type="GeneID" id="96007510"/>
<accession>A0AB34KN65</accession>
<dbReference type="PANTHER" id="PTHR37540:SF5">
    <property type="entry name" value="TRANSCRIPTION FACTOR DOMAIN-CONTAINING PROTEIN"/>
    <property type="match status" value="1"/>
</dbReference>
<evidence type="ECO:0000313" key="2">
    <source>
        <dbReference type="Proteomes" id="UP000803884"/>
    </source>
</evidence>
<dbReference type="RefSeq" id="XP_069228692.1">
    <property type="nucleotide sequence ID" value="XM_069374672.1"/>
</dbReference>
<dbReference type="EMBL" id="JAAQHG020000018">
    <property type="protein sequence ID" value="KAL1585586.1"/>
    <property type="molecule type" value="Genomic_DNA"/>
</dbReference>
<protein>
    <submittedName>
        <fullName evidence="1">Uncharacterized protein</fullName>
    </submittedName>
</protein>
<gene>
    <name evidence="1" type="ORF">WHR41_06067</name>
</gene>
<keyword evidence="2" id="KW-1185">Reference proteome</keyword>
<proteinExistence type="predicted"/>
<organism evidence="1 2">
    <name type="scientific">Cladosporium halotolerans</name>
    <dbReference type="NCBI Taxonomy" id="1052096"/>
    <lineage>
        <taxon>Eukaryota</taxon>
        <taxon>Fungi</taxon>
        <taxon>Dikarya</taxon>
        <taxon>Ascomycota</taxon>
        <taxon>Pezizomycotina</taxon>
        <taxon>Dothideomycetes</taxon>
        <taxon>Dothideomycetidae</taxon>
        <taxon>Cladosporiales</taxon>
        <taxon>Cladosporiaceae</taxon>
        <taxon>Cladosporium</taxon>
    </lineage>
</organism>
<name>A0AB34KN65_9PEZI</name>
<dbReference type="AlphaFoldDB" id="A0AB34KN65"/>
<dbReference type="PANTHER" id="PTHR37540">
    <property type="entry name" value="TRANSCRIPTION FACTOR (ACR-2), PUTATIVE-RELATED-RELATED"/>
    <property type="match status" value="1"/>
</dbReference>
<comment type="caution">
    <text evidence="1">The sequence shown here is derived from an EMBL/GenBank/DDBJ whole genome shotgun (WGS) entry which is preliminary data.</text>
</comment>
<sequence length="464" mass="50859">MPVQPLRLGKHDVLDPKTNTPILAISRDAVHMPSFLSSKPLLTITKCSTVARVGTIRFHNMTTSDIELTINGQQTILSSSGIMHRRWTFKPLTTKAPQPWYWQRDKVYKRHLVLTDAKKNGNIIARMKRDTLTFESVGLSEETLDEIVMTAVALAEYARRRTKSGEVADVSGFLVDGGGTAYSSSGSSGGHHHARSPAYYNSYADQATEDEYINPDTDETKAEATFFSPDACRIASSGLTKSFSQGAMAFKTIALQDSANIVGLSLHDMRLELSSVMSLYRSICEMQAVDFSQQYAIKGDASSWGRFCSFVFTDPILLSTAVLLGVRNQLDVTARCIEGQTFAGVLHIEQFLMRSISEALGDPVRGISDQMLIAVALCAAYEIKHGSGACYHVHMQGLVQMVNLRGGLVAIGSPDPYIVRLLVWIDVNTSRLAGCRPYFEGKVHGLTAHPRANTPTFRTKGIAA</sequence>
<reference evidence="1 2" key="1">
    <citation type="journal article" date="2020" name="Microbiol. Resour. Announc.">
        <title>Draft Genome Sequence of a Cladosporium Species Isolated from the Mesophotic Ascidian Didemnum maculosum.</title>
        <authorList>
            <person name="Gioti A."/>
            <person name="Siaperas R."/>
            <person name="Nikolaivits E."/>
            <person name="Le Goff G."/>
            <person name="Ouazzani J."/>
            <person name="Kotoulas G."/>
            <person name="Topakas E."/>
        </authorList>
    </citation>
    <scope>NUCLEOTIDE SEQUENCE [LARGE SCALE GENOMIC DNA]</scope>
    <source>
        <strain evidence="1 2">TM138-S3</strain>
    </source>
</reference>